<comment type="caution">
    <text evidence="1">The sequence shown here is derived from an EMBL/GenBank/DDBJ whole genome shotgun (WGS) entry which is preliminary data.</text>
</comment>
<reference evidence="1 2" key="1">
    <citation type="submission" date="2023-02" db="EMBL/GenBank/DDBJ databases">
        <title>LHISI_Scaffold_Assembly.</title>
        <authorList>
            <person name="Stuart O.P."/>
            <person name="Cleave R."/>
            <person name="Magrath M.J.L."/>
            <person name="Mikheyev A.S."/>
        </authorList>
    </citation>
    <scope>NUCLEOTIDE SEQUENCE [LARGE SCALE GENOMIC DNA]</scope>
    <source>
        <strain evidence="1">Daus_M_001</strain>
        <tissue evidence="1">Leg muscle</tissue>
    </source>
</reference>
<evidence type="ECO:0000313" key="2">
    <source>
        <dbReference type="Proteomes" id="UP001159363"/>
    </source>
</evidence>
<proteinExistence type="predicted"/>
<organism evidence="1 2">
    <name type="scientific">Dryococelus australis</name>
    <dbReference type="NCBI Taxonomy" id="614101"/>
    <lineage>
        <taxon>Eukaryota</taxon>
        <taxon>Metazoa</taxon>
        <taxon>Ecdysozoa</taxon>
        <taxon>Arthropoda</taxon>
        <taxon>Hexapoda</taxon>
        <taxon>Insecta</taxon>
        <taxon>Pterygota</taxon>
        <taxon>Neoptera</taxon>
        <taxon>Polyneoptera</taxon>
        <taxon>Phasmatodea</taxon>
        <taxon>Verophasmatodea</taxon>
        <taxon>Anareolatae</taxon>
        <taxon>Phasmatidae</taxon>
        <taxon>Eurycanthinae</taxon>
        <taxon>Dryococelus</taxon>
    </lineage>
</organism>
<gene>
    <name evidence="1" type="ORF">PR048_009814</name>
</gene>
<protein>
    <submittedName>
        <fullName evidence="1">Uncharacterized protein</fullName>
    </submittedName>
</protein>
<name>A0ABQ9I0Z0_9NEOP</name>
<accession>A0ABQ9I0Z0</accession>
<dbReference type="PROSITE" id="PS51257">
    <property type="entry name" value="PROKAR_LIPOPROTEIN"/>
    <property type="match status" value="1"/>
</dbReference>
<sequence>MAQACKPSFPYSEQPFHSIPSPLMCSVVPVFCSCCWNQQWSKEKWQLRVAIVSQQYSWQRVVFKTGHRPAVLENPGVVSTAGLPSHDVQDLPREGSIVGQGYLKVQPCRYYRFRASRYLTRKEIAVAELFHCSPPTKVNRVRFPAGSLPGFFARGDRAGRFRWSAGFLGDLPFPPPLKCRLVSDRRIQNWRSSFSSSLSTSHNIDIVPDIHLDAKSSAHLTEGAVHAAGLAALTWVRTRVHAREKAACGLCSERTCQGRRNQPPCVSRQRNGGGREKINAPALKAKPCTAPELEVKGRRVQYTHEFYIALVGAPFRTDARFHHRGSKLDPRSTQKTVVPFEFRAGLEIKMKFISNRRNWRFQNSIRDQQPTSKNSIPRRNSLDVSEMADFVDEMQLSLLASHQGDLGSIPGGSLRIFASGNRAELCRWSAGFLGDLPFPLSHHSGVAPYSAHFTLIGSQDLADKNQPPNLFTRSLTSLRSQVLSYDNFNH</sequence>
<dbReference type="EMBL" id="JARBHB010000003">
    <property type="protein sequence ID" value="KAJ8890306.1"/>
    <property type="molecule type" value="Genomic_DNA"/>
</dbReference>
<keyword evidence="2" id="KW-1185">Reference proteome</keyword>
<dbReference type="Proteomes" id="UP001159363">
    <property type="component" value="Chromosome 3"/>
</dbReference>
<evidence type="ECO:0000313" key="1">
    <source>
        <dbReference type="EMBL" id="KAJ8890306.1"/>
    </source>
</evidence>